<evidence type="ECO:0000313" key="2">
    <source>
        <dbReference type="EMBL" id="RKN82430.1"/>
    </source>
</evidence>
<dbReference type="OrthoDB" id="7567258at2"/>
<dbReference type="EMBL" id="RBCJ01000001">
    <property type="protein sequence ID" value="RKN82430.1"/>
    <property type="molecule type" value="Genomic_DNA"/>
</dbReference>
<name>A0A3B0CBW6_9FLAO</name>
<evidence type="ECO:0000259" key="1">
    <source>
        <dbReference type="Pfam" id="PF19780"/>
    </source>
</evidence>
<proteinExistence type="predicted"/>
<organism evidence="2 3">
    <name type="scientific">Ulvibacterium marinum</name>
    <dbReference type="NCBI Taxonomy" id="2419782"/>
    <lineage>
        <taxon>Bacteria</taxon>
        <taxon>Pseudomonadati</taxon>
        <taxon>Bacteroidota</taxon>
        <taxon>Flavobacteriia</taxon>
        <taxon>Flavobacteriales</taxon>
        <taxon>Flavobacteriaceae</taxon>
        <taxon>Ulvibacterium</taxon>
    </lineage>
</organism>
<accession>A0A3B0CBW6</accession>
<feature type="domain" description="DUF6265" evidence="1">
    <location>
        <begin position="38"/>
        <end position="145"/>
    </location>
</feature>
<evidence type="ECO:0000313" key="3">
    <source>
        <dbReference type="Proteomes" id="UP000276603"/>
    </source>
</evidence>
<dbReference type="InterPro" id="IPR046232">
    <property type="entry name" value="DUF6265"/>
</dbReference>
<dbReference type="AlphaFoldDB" id="A0A3B0CBW6"/>
<reference evidence="2 3" key="1">
    <citation type="submission" date="2018-10" db="EMBL/GenBank/DDBJ databases">
        <title>Ulvibacterium marinum gen. nov., sp. nov., a novel marine bacterium of the family Flavobacteriaceae, isolated from a culture of the green alga Ulva prolifera.</title>
        <authorList>
            <person name="Zhang Z."/>
        </authorList>
    </citation>
    <scope>NUCLEOTIDE SEQUENCE [LARGE SCALE GENOMIC DNA]</scope>
    <source>
        <strain evidence="2 3">CCMM003</strain>
    </source>
</reference>
<keyword evidence="3" id="KW-1185">Reference proteome</keyword>
<dbReference type="Proteomes" id="UP000276603">
    <property type="component" value="Unassembled WGS sequence"/>
</dbReference>
<gene>
    <name evidence="2" type="ORF">D7Z94_00825</name>
</gene>
<protein>
    <recommendedName>
        <fullName evidence="1">DUF6265 domain-containing protein</fullName>
    </recommendedName>
</protein>
<dbReference type="Pfam" id="PF19780">
    <property type="entry name" value="DUF6265"/>
    <property type="match status" value="1"/>
</dbReference>
<comment type="caution">
    <text evidence="2">The sequence shown here is derived from an EMBL/GenBank/DDBJ whole genome shotgun (WGS) entry which is preliminary data.</text>
</comment>
<dbReference type="RefSeq" id="WP_120709621.1">
    <property type="nucleotide sequence ID" value="NZ_RBCJ01000001.1"/>
</dbReference>
<sequence>MKVCIVILFFSTFLCNGQNTLSFSENGTSPKASLQDVAWMEGHWKGEAFGGVTEEIWSPPLGGSMMFVFKLVSDGKVNFYEVGHIQQTGETLVLQLKHFHGNLKGWEEKDDTVDFKLVKVEGDRVFFDGFTFEKISDDEVNLYVVISQDNKTEKEVKFNYKRM</sequence>